<dbReference type="AlphaFoldDB" id="A0A6I6EJF2"/>
<protein>
    <recommendedName>
        <fullName evidence="5">Lipoprotein</fullName>
    </recommendedName>
</protein>
<sequence>MKKRLKAISFILITIVIFTGCGIKNPFKKDTKNVSTTSEDQKTSEENKDSSVSGSFLGSKELESKYNLKRKNLDNARTTENLKDLKEFDDAVSLNTNSMKKSYDDKITTRNNAIQDKIKKELDIELQRVKAEFENAKNKVQAEYASEKSKNIASAEKDREDKLLKAEKENAEKERIVNDKYAIKIEVQSKAYENEKLILSNLWNEYDRKIKIAQQERDNNKITFKNKIIKEYNNKLKKLSEDKITTESIWENAVLNENKEILEFYKSEDEEYKTNVKSIMSWRDNEFSKIT</sequence>
<evidence type="ECO:0000256" key="2">
    <source>
        <dbReference type="SAM" id="MobiDB-lite"/>
    </source>
</evidence>
<feature type="coiled-coil region" evidence="1">
    <location>
        <begin position="222"/>
        <end position="249"/>
    </location>
</feature>
<dbReference type="PROSITE" id="PS51257">
    <property type="entry name" value="PROKAR_LIPOPROTEIN"/>
    <property type="match status" value="1"/>
</dbReference>
<evidence type="ECO:0008006" key="5">
    <source>
        <dbReference type="Google" id="ProtNLM"/>
    </source>
</evidence>
<dbReference type="Proteomes" id="UP000422764">
    <property type="component" value="Chromosome"/>
</dbReference>
<organism evidence="3 4">
    <name type="scientific">Clostridium bovifaecis</name>
    <dbReference type="NCBI Taxonomy" id="2184719"/>
    <lineage>
        <taxon>Bacteria</taxon>
        <taxon>Bacillati</taxon>
        <taxon>Bacillota</taxon>
        <taxon>Clostridia</taxon>
        <taxon>Eubacteriales</taxon>
        <taxon>Clostridiaceae</taxon>
        <taxon>Clostridium</taxon>
    </lineage>
</organism>
<accession>A0A6I6EJF2</accession>
<keyword evidence="4" id="KW-1185">Reference proteome</keyword>
<evidence type="ECO:0000256" key="1">
    <source>
        <dbReference type="SAM" id="Coils"/>
    </source>
</evidence>
<feature type="compositionally biased region" description="Basic and acidic residues" evidence="2">
    <location>
        <begin position="39"/>
        <end position="49"/>
    </location>
</feature>
<dbReference type="EMBL" id="CP046522">
    <property type="protein sequence ID" value="QGU93779.1"/>
    <property type="molecule type" value="Genomic_DNA"/>
</dbReference>
<feature type="region of interest" description="Disordered" evidence="2">
    <location>
        <begin position="29"/>
        <end position="56"/>
    </location>
</feature>
<proteinExistence type="predicted"/>
<feature type="coiled-coil region" evidence="1">
    <location>
        <begin position="119"/>
        <end position="174"/>
    </location>
</feature>
<gene>
    <name evidence="3" type="ORF">GOM49_00240</name>
</gene>
<keyword evidence="1" id="KW-0175">Coiled coil</keyword>
<reference evidence="3 4" key="1">
    <citation type="submission" date="2019-12" db="EMBL/GenBank/DDBJ databases">
        <title>Genome sequenceing of Clostridium bovifaecis.</title>
        <authorList>
            <person name="Yao Y."/>
        </authorList>
    </citation>
    <scope>NUCLEOTIDE SEQUENCE [LARGE SCALE GENOMIC DNA]</scope>
    <source>
        <strain evidence="3 4">BXX</strain>
    </source>
</reference>
<name>A0A6I6EJF2_9CLOT</name>
<evidence type="ECO:0000313" key="3">
    <source>
        <dbReference type="EMBL" id="QGU93779.1"/>
    </source>
</evidence>
<evidence type="ECO:0000313" key="4">
    <source>
        <dbReference type="Proteomes" id="UP000422764"/>
    </source>
</evidence>